<dbReference type="SUPFAM" id="SSF51735">
    <property type="entry name" value="NAD(P)-binding Rossmann-fold domains"/>
    <property type="match status" value="1"/>
</dbReference>
<keyword evidence="3 6" id="KW-0479">Metal-binding</keyword>
<organism evidence="8 9">
    <name type="scientific">Thermothelomyces thermophilus (strain ATCC 42464 / BCRC 31852 / DSM 1799)</name>
    <name type="common">Sporotrichum thermophile</name>
    <dbReference type="NCBI Taxonomy" id="573729"/>
    <lineage>
        <taxon>Eukaryota</taxon>
        <taxon>Fungi</taxon>
        <taxon>Dikarya</taxon>
        <taxon>Ascomycota</taxon>
        <taxon>Pezizomycotina</taxon>
        <taxon>Sordariomycetes</taxon>
        <taxon>Sordariomycetidae</taxon>
        <taxon>Sordariales</taxon>
        <taxon>Chaetomiaceae</taxon>
        <taxon>Thermothelomyces</taxon>
    </lineage>
</organism>
<dbReference type="KEGG" id="mtm:MYCTH_2305870"/>
<dbReference type="Pfam" id="PF00107">
    <property type="entry name" value="ADH_zinc_N"/>
    <property type="match status" value="1"/>
</dbReference>
<dbReference type="EMBL" id="CP003005">
    <property type="protein sequence ID" value="AEO58504.1"/>
    <property type="molecule type" value="Genomic_DNA"/>
</dbReference>
<dbReference type="InterPro" id="IPR020843">
    <property type="entry name" value="ER"/>
</dbReference>
<dbReference type="InterPro" id="IPR002328">
    <property type="entry name" value="ADH_Zn_CS"/>
</dbReference>
<dbReference type="InterPro" id="IPR013149">
    <property type="entry name" value="ADH-like_C"/>
</dbReference>
<accession>G2QG39</accession>
<dbReference type="InterPro" id="IPR011032">
    <property type="entry name" value="GroES-like_sf"/>
</dbReference>
<dbReference type="Gene3D" id="3.40.50.720">
    <property type="entry name" value="NAD(P)-binding Rossmann-like Domain"/>
    <property type="match status" value="1"/>
</dbReference>
<evidence type="ECO:0000313" key="9">
    <source>
        <dbReference type="Proteomes" id="UP000007322"/>
    </source>
</evidence>
<dbReference type="FunFam" id="3.40.50.720:FF:000003">
    <property type="entry name" value="S-(hydroxymethyl)glutathione dehydrogenase"/>
    <property type="match status" value="1"/>
</dbReference>
<dbReference type="RefSeq" id="XP_003663749.1">
    <property type="nucleotide sequence ID" value="XM_003663701.1"/>
</dbReference>
<protein>
    <recommendedName>
        <fullName evidence="7">Enoyl reductase (ER) domain-containing protein</fullName>
    </recommendedName>
</protein>
<keyword evidence="5" id="KW-0560">Oxidoreductase</keyword>
<feature type="domain" description="Enoyl reductase (ER)" evidence="7">
    <location>
        <begin position="16"/>
        <end position="344"/>
    </location>
</feature>
<dbReference type="PROSITE" id="PS00059">
    <property type="entry name" value="ADH_ZINC"/>
    <property type="match status" value="1"/>
</dbReference>
<keyword evidence="4 6" id="KW-0862">Zinc</keyword>
<dbReference type="OrthoDB" id="1560166at2759"/>
<evidence type="ECO:0000259" key="7">
    <source>
        <dbReference type="SMART" id="SM00829"/>
    </source>
</evidence>
<dbReference type="SMART" id="SM00829">
    <property type="entry name" value="PKS_ER"/>
    <property type="match status" value="1"/>
</dbReference>
<gene>
    <name evidence="8" type="ORF">MYCTH_2305870</name>
</gene>
<dbReference type="PANTHER" id="PTHR43350:SF2">
    <property type="entry name" value="GROES-LIKE ZINC-BINDING ALCOHOL DEHYDROGENASE FAMILY PROTEIN"/>
    <property type="match status" value="1"/>
</dbReference>
<dbReference type="InterPro" id="IPR036291">
    <property type="entry name" value="NAD(P)-bd_dom_sf"/>
</dbReference>
<dbReference type="GeneID" id="11510039"/>
<evidence type="ECO:0000256" key="4">
    <source>
        <dbReference type="ARBA" id="ARBA00022833"/>
    </source>
</evidence>
<dbReference type="eggNOG" id="KOG0022">
    <property type="taxonomic scope" value="Eukaryota"/>
</dbReference>
<dbReference type="Proteomes" id="UP000007322">
    <property type="component" value="Chromosome 4"/>
</dbReference>
<proteinExistence type="inferred from homology"/>
<dbReference type="VEuPathDB" id="FungiDB:MYCTH_2305870"/>
<dbReference type="HOGENOM" id="CLU_026673_14_1_1"/>
<comment type="cofactor">
    <cofactor evidence="1 6">
        <name>Zn(2+)</name>
        <dbReference type="ChEBI" id="CHEBI:29105"/>
    </cofactor>
</comment>
<evidence type="ECO:0000256" key="3">
    <source>
        <dbReference type="ARBA" id="ARBA00022723"/>
    </source>
</evidence>
<dbReference type="OMA" id="HEGAGWV"/>
<dbReference type="Gene3D" id="3.90.180.10">
    <property type="entry name" value="Medium-chain alcohol dehydrogenases, catalytic domain"/>
    <property type="match status" value="1"/>
</dbReference>
<reference evidence="8 9" key="1">
    <citation type="journal article" date="2011" name="Nat. Biotechnol.">
        <title>Comparative genomic analysis of the thermophilic biomass-degrading fungi Myceliophthora thermophila and Thielavia terrestris.</title>
        <authorList>
            <person name="Berka R.M."/>
            <person name="Grigoriev I.V."/>
            <person name="Otillar R."/>
            <person name="Salamov A."/>
            <person name="Grimwood J."/>
            <person name="Reid I."/>
            <person name="Ishmael N."/>
            <person name="John T."/>
            <person name="Darmond C."/>
            <person name="Moisan M.-C."/>
            <person name="Henrissat B."/>
            <person name="Coutinho P.M."/>
            <person name="Lombard V."/>
            <person name="Natvig D.O."/>
            <person name="Lindquist E."/>
            <person name="Schmutz J."/>
            <person name="Lucas S."/>
            <person name="Harris P."/>
            <person name="Powlowski J."/>
            <person name="Bellemare A."/>
            <person name="Taylor D."/>
            <person name="Butler G."/>
            <person name="de Vries R.P."/>
            <person name="Allijn I.E."/>
            <person name="van den Brink J."/>
            <person name="Ushinsky S."/>
            <person name="Storms R."/>
            <person name="Powell A.J."/>
            <person name="Paulsen I.T."/>
            <person name="Elbourne L.D.H."/>
            <person name="Baker S.E."/>
            <person name="Magnuson J."/>
            <person name="LaBoissiere S."/>
            <person name="Clutterbuck A.J."/>
            <person name="Martinez D."/>
            <person name="Wogulis M."/>
            <person name="de Leon A.L."/>
            <person name="Rey M.W."/>
            <person name="Tsang A."/>
        </authorList>
    </citation>
    <scope>NUCLEOTIDE SEQUENCE [LARGE SCALE GENOMIC DNA]</scope>
    <source>
        <strain evidence="9">ATCC 42464 / BCRC 31852 / DSM 1799</strain>
    </source>
</reference>
<keyword evidence="9" id="KW-1185">Reference proteome</keyword>
<dbReference type="STRING" id="573729.G2QG39"/>
<comment type="similarity">
    <text evidence="2 6">Belongs to the zinc-containing alcohol dehydrogenase family.</text>
</comment>
<dbReference type="CDD" id="cd08278">
    <property type="entry name" value="benzyl_alcohol_DH"/>
    <property type="match status" value="1"/>
</dbReference>
<dbReference type="AlphaFoldDB" id="G2QG39"/>
<sequence length="344" mass="36765">MQLPLETEALVVHAPGADFAMTPIVIQDLRPDELLVEIKYSGICHTDIWLQSGAAGPLVEFPAIPGHEGAGIIRAIGSEVKDKTLRVGDRVLLSFTACGECTPCREEQFSRCADFARLNLTGLRRPDGTTPAALRDDGRPVRSQFFGQSSFSRFSAVHEHCVVRYPFPKEEEEEEEEEDTLAIYAPMGCGYQTGAGTILNIMRPRPDQTVAVFGAGSVGFAAIMAAAAVSVKQVIAVDLVERKLELAKEMGATDAINTAALQKGTVVDEIRRLTGGRGVDFAIDTTGVPSVVEKMLDCLAYGGTAASIGATPMEARISVDVGAFFANKKTWIGVAEGDSHPPKV</sequence>
<evidence type="ECO:0000256" key="5">
    <source>
        <dbReference type="ARBA" id="ARBA00023002"/>
    </source>
</evidence>
<dbReference type="Pfam" id="PF08240">
    <property type="entry name" value="ADH_N"/>
    <property type="match status" value="1"/>
</dbReference>
<dbReference type="GO" id="GO:0008270">
    <property type="term" value="F:zinc ion binding"/>
    <property type="evidence" value="ECO:0007669"/>
    <property type="project" value="InterPro"/>
</dbReference>
<dbReference type="InterPro" id="IPR013154">
    <property type="entry name" value="ADH-like_N"/>
</dbReference>
<evidence type="ECO:0000256" key="6">
    <source>
        <dbReference type="RuleBase" id="RU361277"/>
    </source>
</evidence>
<dbReference type="SUPFAM" id="SSF50129">
    <property type="entry name" value="GroES-like"/>
    <property type="match status" value="1"/>
</dbReference>
<name>G2QG39_THET4</name>
<evidence type="ECO:0000313" key="8">
    <source>
        <dbReference type="EMBL" id="AEO58504.1"/>
    </source>
</evidence>
<dbReference type="PANTHER" id="PTHR43350">
    <property type="entry name" value="NAD-DEPENDENT ALCOHOL DEHYDROGENASE"/>
    <property type="match status" value="1"/>
</dbReference>
<evidence type="ECO:0000256" key="2">
    <source>
        <dbReference type="ARBA" id="ARBA00008072"/>
    </source>
</evidence>
<evidence type="ECO:0000256" key="1">
    <source>
        <dbReference type="ARBA" id="ARBA00001947"/>
    </source>
</evidence>
<dbReference type="InParanoid" id="G2QG39"/>
<dbReference type="GO" id="GO:0016491">
    <property type="term" value="F:oxidoreductase activity"/>
    <property type="evidence" value="ECO:0007669"/>
    <property type="project" value="UniProtKB-KW"/>
</dbReference>